<accession>A0ABP2TXN4</accession>
<keyword evidence="2" id="KW-1185">Reference proteome</keyword>
<dbReference type="RefSeq" id="WP_004661686.1">
    <property type="nucleotide sequence ID" value="NZ_BMDV01000002.1"/>
</dbReference>
<evidence type="ECO:0000313" key="1">
    <source>
        <dbReference type="EMBL" id="ENU27053.1"/>
    </source>
</evidence>
<dbReference type="EMBL" id="APOJ01000023">
    <property type="protein sequence ID" value="ENU27053.1"/>
    <property type="molecule type" value="Genomic_DNA"/>
</dbReference>
<gene>
    <name evidence="1" type="ORF">F992_01658</name>
</gene>
<comment type="caution">
    <text evidence="1">The sequence shown here is derived from an EMBL/GenBank/DDBJ whole genome shotgun (WGS) entry which is preliminary data.</text>
</comment>
<name>A0ABP2TXN4_9GAMM</name>
<protein>
    <recommendedName>
        <fullName evidence="3">HNH endonuclease</fullName>
    </recommendedName>
</protein>
<dbReference type="GeneID" id="92835061"/>
<sequence length="83" mass="9366">MFKDGDFLVYKDQNKYKNCLFKIIDDVDAVAIAVEDGKECFVYFADMRLATEDEIAAGHRIDHIGEPNGLGTDSDIVNHNTRL</sequence>
<evidence type="ECO:0008006" key="3">
    <source>
        <dbReference type="Google" id="ProtNLM"/>
    </source>
</evidence>
<evidence type="ECO:0000313" key="2">
    <source>
        <dbReference type="Proteomes" id="UP000013190"/>
    </source>
</evidence>
<proteinExistence type="predicted"/>
<reference evidence="2" key="1">
    <citation type="submission" date="2013-02" db="EMBL/GenBank/DDBJ databases">
        <title>The Genome Sequence of Acinetobacter sp. NIPH 236.</title>
        <authorList>
            <consortium name="The Broad Institute Genome Sequencing Platform"/>
            <consortium name="The Broad Institute Genome Sequencing Center for Infectious Disease"/>
            <person name="Cerqueira G."/>
            <person name="Feldgarden M."/>
            <person name="Courvalin P."/>
            <person name="Perichon B."/>
            <person name="Grillot-Courvalin C."/>
            <person name="Clermont D."/>
            <person name="Rocha E."/>
            <person name="Yoon E.-J."/>
            <person name="Nemec A."/>
            <person name="Walker B."/>
            <person name="Young S.K."/>
            <person name="Zeng Q."/>
            <person name="Gargeya S."/>
            <person name="Fitzgerald M."/>
            <person name="Haas B."/>
            <person name="Abouelleil A."/>
            <person name="Alvarado L."/>
            <person name="Arachchi H.M."/>
            <person name="Berlin A.M."/>
            <person name="Chapman S.B."/>
            <person name="Dewar J."/>
            <person name="Goldberg J."/>
            <person name="Griggs A."/>
            <person name="Gujja S."/>
            <person name="Hansen M."/>
            <person name="Howarth C."/>
            <person name="Imamovic A."/>
            <person name="Larimer J."/>
            <person name="McCowan C."/>
            <person name="Murphy C."/>
            <person name="Neiman D."/>
            <person name="Pearson M."/>
            <person name="Priest M."/>
            <person name="Roberts A."/>
            <person name="Saif S."/>
            <person name="Shea T."/>
            <person name="Sisk P."/>
            <person name="Sykes S."/>
            <person name="Wortman J."/>
            <person name="Nusbaum C."/>
            <person name="Birren B."/>
        </authorList>
    </citation>
    <scope>NUCLEOTIDE SEQUENCE [LARGE SCALE GENOMIC DNA]</scope>
    <source>
        <strain evidence="2">NIPH 236</strain>
    </source>
</reference>
<reference evidence="1 2" key="2">
    <citation type="journal article" date="2016" name="Int. J. Syst. Evol. Microbiol.">
        <title>Taxonomy of haemolytic and/or proteolytic strains of the genus Acinetobacter with the proposal of Acinetobacter courvalinii sp. nov. (genomic species 14 sensu Bouvet &amp; Jeanjean), Acinetobacter dispersus sp. nov. (genomic species 17), Acinetobacter modestus sp. nov., Acinetobacter proteolyticus sp. nov. and Acinetobacter vivianii sp. nov.</title>
        <authorList>
            <person name="Nemec A."/>
            <person name="Radolfova-Krizova L."/>
            <person name="Maixnerova M."/>
            <person name="Vrestiakova E."/>
            <person name="Jezek P."/>
            <person name="Sedo O."/>
        </authorList>
    </citation>
    <scope>NUCLEOTIDE SEQUENCE [LARGE SCALE GENOMIC DNA]</scope>
    <source>
        <strain evidence="1 2">NIPH 236</strain>
    </source>
</reference>
<dbReference type="Proteomes" id="UP000013190">
    <property type="component" value="Unassembled WGS sequence"/>
</dbReference>
<organism evidence="1 2">
    <name type="scientific">Acinetobacter modestus</name>
    <dbReference type="NCBI Taxonomy" id="1776740"/>
    <lineage>
        <taxon>Bacteria</taxon>
        <taxon>Pseudomonadati</taxon>
        <taxon>Pseudomonadota</taxon>
        <taxon>Gammaproteobacteria</taxon>
        <taxon>Moraxellales</taxon>
        <taxon>Moraxellaceae</taxon>
        <taxon>Acinetobacter</taxon>
    </lineage>
</organism>